<reference evidence="2" key="1">
    <citation type="submission" date="2016-06" db="UniProtKB">
        <authorList>
            <consortium name="WormBaseParasite"/>
        </authorList>
    </citation>
    <scope>IDENTIFICATION</scope>
</reference>
<comment type="similarity">
    <text evidence="1">Belongs to the rogdi family.</text>
</comment>
<dbReference type="WBParaSite" id="GPUH_0002586501-mRNA-1">
    <property type="protein sequence ID" value="GPUH_0002586501-mRNA-1"/>
    <property type="gene ID" value="GPUH_0002586501"/>
</dbReference>
<evidence type="ECO:0000256" key="1">
    <source>
        <dbReference type="ARBA" id="ARBA00005535"/>
    </source>
</evidence>
<organism evidence="2">
    <name type="scientific">Gongylonema pulchrum</name>
    <dbReference type="NCBI Taxonomy" id="637853"/>
    <lineage>
        <taxon>Eukaryota</taxon>
        <taxon>Metazoa</taxon>
        <taxon>Ecdysozoa</taxon>
        <taxon>Nematoda</taxon>
        <taxon>Chromadorea</taxon>
        <taxon>Rhabditida</taxon>
        <taxon>Spirurina</taxon>
        <taxon>Spiruromorpha</taxon>
        <taxon>Spiruroidea</taxon>
        <taxon>Gongylonematidae</taxon>
        <taxon>Gongylonema</taxon>
    </lineage>
</organism>
<dbReference type="AlphaFoldDB" id="A0A183EXZ4"/>
<evidence type="ECO:0000313" key="2">
    <source>
        <dbReference type="WBParaSite" id="GPUH_0002586501-mRNA-1"/>
    </source>
</evidence>
<name>A0A183EXZ4_9BILA</name>
<dbReference type="Pfam" id="PF10259">
    <property type="entry name" value="Rogdi_lz"/>
    <property type="match status" value="1"/>
</dbReference>
<dbReference type="GO" id="GO:0043291">
    <property type="term" value="C:RAVE complex"/>
    <property type="evidence" value="ECO:0007669"/>
    <property type="project" value="TreeGrafter"/>
</dbReference>
<dbReference type="PANTHER" id="PTHR13618:SF1">
    <property type="entry name" value="PROTEIN ROGDI HOMOLOG"/>
    <property type="match status" value="1"/>
</dbReference>
<dbReference type="PANTHER" id="PTHR13618">
    <property type="entry name" value="LEUCINE ZIPPER CONTAINING TRANSCRIPTION FACTOR LZF1"/>
    <property type="match status" value="1"/>
</dbReference>
<proteinExistence type="inferred from homology"/>
<sequence>LVKLQILSPSETDCSLVLLIFFIFMQNNEFFKKKRAFEDFIKFKVAIKYPKMPGGVYRATAQPDVQWKLQQLQDANNYWAQALNTVIRITNLIGEARTTLCVPRKRTLLELCSLPITNLIGEARTTLCVPRKRTLLELCNLPVTRCFSPSLPPDLVFSYYISTNRLVCAAYQVTPKPNGWFFFLHFLKMFFSGIVISQKS</sequence>
<accession>A0A183EXZ4</accession>
<protein>
    <submittedName>
        <fullName evidence="2">APG6 domain-containing protein</fullName>
    </submittedName>
</protein>
<dbReference type="InterPro" id="IPR028241">
    <property type="entry name" value="RAVE2/Rogdi"/>
</dbReference>